<evidence type="ECO:0000313" key="7">
    <source>
        <dbReference type="Proteomes" id="UP000179284"/>
    </source>
</evidence>
<dbReference type="InterPro" id="IPR036986">
    <property type="entry name" value="S4_RNA-bd_sf"/>
</dbReference>
<dbReference type="SUPFAM" id="SSF55120">
    <property type="entry name" value="Pseudouridine synthase"/>
    <property type="match status" value="1"/>
</dbReference>
<dbReference type="EC" id="5.4.99.-" evidence="4"/>
<dbReference type="InterPro" id="IPR042092">
    <property type="entry name" value="PsdUridine_s_RsuA/RluB/E/F_cat"/>
</dbReference>
<dbReference type="FunFam" id="3.10.290.10:FF:000003">
    <property type="entry name" value="Pseudouridine synthase"/>
    <property type="match status" value="1"/>
</dbReference>
<evidence type="ECO:0000313" key="6">
    <source>
        <dbReference type="EMBL" id="AOZ96422.1"/>
    </source>
</evidence>
<dbReference type="InterPro" id="IPR006145">
    <property type="entry name" value="PsdUridine_synth_RsuA/RluA"/>
</dbReference>
<dbReference type="InterPro" id="IPR002942">
    <property type="entry name" value="S4_RNA-bd"/>
</dbReference>
<dbReference type="InterPro" id="IPR000748">
    <property type="entry name" value="PsdUridine_synth_RsuA/RluB/E/F"/>
</dbReference>
<dbReference type="SMART" id="SM00363">
    <property type="entry name" value="S4"/>
    <property type="match status" value="1"/>
</dbReference>
<dbReference type="InterPro" id="IPR018496">
    <property type="entry name" value="PsdUridine_synth_RsuA/RluB_CS"/>
</dbReference>
<dbReference type="AlphaFoldDB" id="A0A1D9P1P4"/>
<dbReference type="PANTHER" id="PTHR47683:SF2">
    <property type="entry name" value="RNA-BINDING S4 DOMAIN-CONTAINING PROTEIN"/>
    <property type="match status" value="1"/>
</dbReference>
<evidence type="ECO:0000256" key="2">
    <source>
        <dbReference type="ARBA" id="ARBA00023235"/>
    </source>
</evidence>
<proteinExistence type="inferred from homology"/>
<dbReference type="InterPro" id="IPR020094">
    <property type="entry name" value="TruA/RsuA/RluB/E/F_N"/>
</dbReference>
<protein>
    <recommendedName>
        <fullName evidence="4">Pseudouridine synthase</fullName>
        <ecNumber evidence="4">5.4.99.-</ecNumber>
    </recommendedName>
</protein>
<dbReference type="Gene3D" id="3.30.70.1560">
    <property type="entry name" value="Alpha-L RNA-binding motif"/>
    <property type="match status" value="1"/>
</dbReference>
<dbReference type="SUPFAM" id="SSF55174">
    <property type="entry name" value="Alpha-L RNA-binding motif"/>
    <property type="match status" value="1"/>
</dbReference>
<feature type="domain" description="RNA-binding S4" evidence="5">
    <location>
        <begin position="1"/>
        <end position="66"/>
    </location>
</feature>
<evidence type="ECO:0000256" key="4">
    <source>
        <dbReference type="RuleBase" id="RU003887"/>
    </source>
</evidence>
<accession>A0A1D9P1P4</accession>
<dbReference type="CDD" id="cd00165">
    <property type="entry name" value="S4"/>
    <property type="match status" value="1"/>
</dbReference>
<dbReference type="Pfam" id="PF01479">
    <property type="entry name" value="S4"/>
    <property type="match status" value="1"/>
</dbReference>
<sequence>MRLNQYIASCGLCSRREADKLIDAGKVTVNDVTASFGMKIEEGDLVKVDGKEIKQKSEHIVLAYYKPRGIVCTEKDSHAEKTVIEDVNYSERVTYAGRLDKDSEGLLILTNDGNLINAMMKGSNKHEKEYVVKVNKSFDDNFIEKMSKGVYLKELDRTTRPCKVKKLSNDSFNIILTQGLNRQIRRMCDELGFKVVSLKRVRVMTVKLSDYDLKPSTYHKLDESEILKLYKAAGIQL</sequence>
<dbReference type="GO" id="GO:0120159">
    <property type="term" value="F:rRNA pseudouridine synthase activity"/>
    <property type="evidence" value="ECO:0007669"/>
    <property type="project" value="UniProtKB-ARBA"/>
</dbReference>
<dbReference type="OrthoDB" id="9807213at2"/>
<dbReference type="PROSITE" id="PS01149">
    <property type="entry name" value="PSI_RSU"/>
    <property type="match status" value="1"/>
</dbReference>
<dbReference type="FunFam" id="3.30.70.1560:FF:000002">
    <property type="entry name" value="Pseudouridine synthase"/>
    <property type="match status" value="1"/>
</dbReference>
<dbReference type="RefSeq" id="WP_071176113.1">
    <property type="nucleotide sequence ID" value="NZ_CP017831.1"/>
</dbReference>
<dbReference type="PROSITE" id="PS50889">
    <property type="entry name" value="S4"/>
    <property type="match status" value="1"/>
</dbReference>
<dbReference type="EMBL" id="CP017831">
    <property type="protein sequence ID" value="AOZ96422.1"/>
    <property type="molecule type" value="Genomic_DNA"/>
</dbReference>
<dbReference type="Pfam" id="PF00849">
    <property type="entry name" value="PseudoU_synth_2"/>
    <property type="match status" value="1"/>
</dbReference>
<gene>
    <name evidence="6" type="ORF">bhn_I1389</name>
</gene>
<dbReference type="PANTHER" id="PTHR47683">
    <property type="entry name" value="PSEUDOURIDINE SYNTHASE FAMILY PROTEIN-RELATED"/>
    <property type="match status" value="1"/>
</dbReference>
<dbReference type="Gene3D" id="3.30.70.580">
    <property type="entry name" value="Pseudouridine synthase I, catalytic domain, N-terminal subdomain"/>
    <property type="match status" value="1"/>
</dbReference>
<dbReference type="InterPro" id="IPR050343">
    <property type="entry name" value="RsuA_PseudoU_synthase"/>
</dbReference>
<name>A0A1D9P1P4_9FIRM</name>
<keyword evidence="7" id="KW-1185">Reference proteome</keyword>
<dbReference type="Proteomes" id="UP000179284">
    <property type="component" value="Chromosome I"/>
</dbReference>
<evidence type="ECO:0000256" key="1">
    <source>
        <dbReference type="ARBA" id="ARBA00008348"/>
    </source>
</evidence>
<organism evidence="6 7">
    <name type="scientific">Butyrivibrio hungatei</name>
    <dbReference type="NCBI Taxonomy" id="185008"/>
    <lineage>
        <taxon>Bacteria</taxon>
        <taxon>Bacillati</taxon>
        <taxon>Bacillota</taxon>
        <taxon>Clostridia</taxon>
        <taxon>Lachnospirales</taxon>
        <taxon>Lachnospiraceae</taxon>
        <taxon>Butyrivibrio</taxon>
    </lineage>
</organism>
<keyword evidence="2 4" id="KW-0413">Isomerase</keyword>
<dbReference type="InterPro" id="IPR020103">
    <property type="entry name" value="PsdUridine_synth_cat_dom_sf"/>
</dbReference>
<keyword evidence="3" id="KW-0694">RNA-binding</keyword>
<dbReference type="KEGG" id="bhu:bhn_I1389"/>
<dbReference type="GO" id="GO:0003723">
    <property type="term" value="F:RNA binding"/>
    <property type="evidence" value="ECO:0007669"/>
    <property type="project" value="UniProtKB-KW"/>
</dbReference>
<dbReference type="NCBIfam" id="TIGR00093">
    <property type="entry name" value="pseudouridine synthase"/>
    <property type="match status" value="1"/>
</dbReference>
<reference evidence="7" key="1">
    <citation type="submission" date="2016-10" db="EMBL/GenBank/DDBJ databases">
        <title>The complete genome sequence of the rumen bacterium Butyrivibrio hungatei MB2003.</title>
        <authorList>
            <person name="Palevich N."/>
            <person name="Kelly W.J."/>
            <person name="Leahy S.C."/>
            <person name="Altermann E."/>
            <person name="Rakonjac J."/>
            <person name="Attwood G.T."/>
        </authorList>
    </citation>
    <scope>NUCLEOTIDE SEQUENCE [LARGE SCALE GENOMIC DNA]</scope>
    <source>
        <strain evidence="7">MB2003</strain>
    </source>
</reference>
<dbReference type="GO" id="GO:0000455">
    <property type="term" value="P:enzyme-directed rRNA pseudouridine synthesis"/>
    <property type="evidence" value="ECO:0007669"/>
    <property type="project" value="UniProtKB-ARBA"/>
</dbReference>
<evidence type="ECO:0000259" key="5">
    <source>
        <dbReference type="SMART" id="SM00363"/>
    </source>
</evidence>
<evidence type="ECO:0000256" key="3">
    <source>
        <dbReference type="PROSITE-ProRule" id="PRU00182"/>
    </source>
</evidence>
<comment type="similarity">
    <text evidence="1 4">Belongs to the pseudouridine synthase RsuA family.</text>
</comment>
<dbReference type="Gene3D" id="3.10.290.10">
    <property type="entry name" value="RNA-binding S4 domain"/>
    <property type="match status" value="1"/>
</dbReference>